<gene>
    <name evidence="1" type="ORF">NATSA_11760</name>
</gene>
<comment type="caution">
    <text evidence="1">The sequence shown here is derived from an EMBL/GenBank/DDBJ whole genome shotgun (WGS) entry which is preliminary data.</text>
</comment>
<protein>
    <submittedName>
        <fullName evidence="1">Uncharacterized protein</fullName>
    </submittedName>
</protein>
<reference evidence="1" key="1">
    <citation type="submission" date="2021-02" db="EMBL/GenBank/DDBJ databases">
        <title>Natronogracilivirga saccharolytica gen. nov. sp. nov. a new anaerobic, haloalkiliphilic carbohydrate-fermenting bacterium from soda lake and proposing of Cyclonatronumiaceae fam. nov. in the phylum Balneolaeota.</title>
        <authorList>
            <person name="Zhilina T.N."/>
            <person name="Sorokin D.Y."/>
            <person name="Zavarzina D.G."/>
            <person name="Toshchakov S.V."/>
            <person name="Kublanov I.V."/>
        </authorList>
    </citation>
    <scope>NUCLEOTIDE SEQUENCE</scope>
    <source>
        <strain evidence="1">Z-1702</strain>
    </source>
</reference>
<dbReference type="RefSeq" id="WP_210512801.1">
    <property type="nucleotide sequence ID" value="NZ_JAFIDN010000009.1"/>
</dbReference>
<evidence type="ECO:0000313" key="1">
    <source>
        <dbReference type="EMBL" id="MBP3193345.1"/>
    </source>
</evidence>
<organism evidence="1 2">
    <name type="scientific">Natronogracilivirga saccharolytica</name>
    <dbReference type="NCBI Taxonomy" id="2812953"/>
    <lineage>
        <taxon>Bacteria</taxon>
        <taxon>Pseudomonadati</taxon>
        <taxon>Balneolota</taxon>
        <taxon>Balneolia</taxon>
        <taxon>Balneolales</taxon>
        <taxon>Cyclonatronaceae</taxon>
        <taxon>Natronogracilivirga</taxon>
    </lineage>
</organism>
<name>A0A8J7RKE5_9BACT</name>
<proteinExistence type="predicted"/>
<evidence type="ECO:0000313" key="2">
    <source>
        <dbReference type="Proteomes" id="UP000673975"/>
    </source>
</evidence>
<sequence length="67" mass="8025">MFKIFGFKAVRGSIHSNNHAPVRPGYSRFEWPRDESIEVVKNGYIYTLQTDEETGLQQINRYRFEWN</sequence>
<accession>A0A8J7RKE5</accession>
<dbReference type="EMBL" id="JAFIDN010000009">
    <property type="protein sequence ID" value="MBP3193345.1"/>
    <property type="molecule type" value="Genomic_DNA"/>
</dbReference>
<dbReference type="Proteomes" id="UP000673975">
    <property type="component" value="Unassembled WGS sequence"/>
</dbReference>
<keyword evidence="2" id="KW-1185">Reference proteome</keyword>
<dbReference type="AlphaFoldDB" id="A0A8J7RKE5"/>